<dbReference type="AlphaFoldDB" id="A0A8T4HCP4"/>
<dbReference type="RefSeq" id="WP_353546017.1">
    <property type="nucleotide sequence ID" value="NZ_JAGKSB010000003.1"/>
</dbReference>
<sequence>MNINIRNLALLCLTQVMLITASLGIASAANAEVQSDSSSSNQKSIYNYVHADIKNIRSRFSESSASVIKGSYITADSDKLINTVKVFYNPVADQISVSFKLGKQNNVAIKVMDALGNEALQLLNANLEAGVQTLTFETNSKLATGFYFVRVVAGSETVVKRISIR</sequence>
<evidence type="ECO:0000313" key="3">
    <source>
        <dbReference type="EMBL" id="MBP3942531.1"/>
    </source>
</evidence>
<name>A0A8T4HCP4_9SPHI</name>
<accession>A0A8T4HCP4</accession>
<protein>
    <submittedName>
        <fullName evidence="3">T9SS type A sorting domain-containing protein</fullName>
    </submittedName>
</protein>
<evidence type="ECO:0000256" key="1">
    <source>
        <dbReference type="SAM" id="SignalP"/>
    </source>
</evidence>
<evidence type="ECO:0000313" key="4">
    <source>
        <dbReference type="Proteomes" id="UP000679691"/>
    </source>
</evidence>
<feature type="domain" description="Secretion system C-terminal sorting" evidence="2">
    <location>
        <begin position="89"/>
        <end position="164"/>
    </location>
</feature>
<dbReference type="EMBL" id="JAGKSB010000003">
    <property type="protein sequence ID" value="MBP3942531.1"/>
    <property type="molecule type" value="Genomic_DNA"/>
</dbReference>
<keyword evidence="4" id="KW-1185">Reference proteome</keyword>
<dbReference type="Pfam" id="PF18962">
    <property type="entry name" value="Por_Secre_tail"/>
    <property type="match status" value="1"/>
</dbReference>
<dbReference type="NCBIfam" id="TIGR04183">
    <property type="entry name" value="Por_Secre_tail"/>
    <property type="match status" value="1"/>
</dbReference>
<reference evidence="3" key="1">
    <citation type="submission" date="2021-03" db="EMBL/GenBank/DDBJ databases">
        <authorList>
            <person name="Lu T."/>
            <person name="Wang Q."/>
            <person name="Han X."/>
        </authorList>
    </citation>
    <scope>NUCLEOTIDE SEQUENCE</scope>
    <source>
        <strain evidence="3">WQ 2009</strain>
    </source>
</reference>
<proteinExistence type="predicted"/>
<dbReference type="InterPro" id="IPR026444">
    <property type="entry name" value="Secre_tail"/>
</dbReference>
<feature type="chain" id="PRO_5035756537" evidence="1">
    <location>
        <begin position="32"/>
        <end position="165"/>
    </location>
</feature>
<feature type="signal peptide" evidence="1">
    <location>
        <begin position="1"/>
        <end position="31"/>
    </location>
</feature>
<evidence type="ECO:0000259" key="2">
    <source>
        <dbReference type="Pfam" id="PF18962"/>
    </source>
</evidence>
<dbReference type="Proteomes" id="UP000679691">
    <property type="component" value="Unassembled WGS sequence"/>
</dbReference>
<organism evidence="3 4">
    <name type="scientific">Rhinopithecimicrobium faecis</name>
    <dbReference type="NCBI Taxonomy" id="2820698"/>
    <lineage>
        <taxon>Bacteria</taxon>
        <taxon>Pseudomonadati</taxon>
        <taxon>Bacteroidota</taxon>
        <taxon>Sphingobacteriia</taxon>
        <taxon>Sphingobacteriales</taxon>
        <taxon>Sphingobacteriaceae</taxon>
        <taxon>Rhinopithecimicrobium</taxon>
    </lineage>
</organism>
<keyword evidence="1" id="KW-0732">Signal</keyword>
<gene>
    <name evidence="3" type="ORF">J5U18_02950</name>
</gene>
<comment type="caution">
    <text evidence="3">The sequence shown here is derived from an EMBL/GenBank/DDBJ whole genome shotgun (WGS) entry which is preliminary data.</text>
</comment>